<dbReference type="SUPFAM" id="SSF48371">
    <property type="entry name" value="ARM repeat"/>
    <property type="match status" value="1"/>
</dbReference>
<feature type="region of interest" description="Disordered" evidence="1">
    <location>
        <begin position="78"/>
        <end position="99"/>
    </location>
</feature>
<name>A0A5B8MU29_9CHLO</name>
<dbReference type="PANTHER" id="PTHR34033:SF1">
    <property type="entry name" value="AP-5 COMPLEX SUBUNIT BETA-1"/>
    <property type="match status" value="1"/>
</dbReference>
<organism evidence="3 4">
    <name type="scientific">Chloropicon primus</name>
    <dbReference type="NCBI Taxonomy" id="1764295"/>
    <lineage>
        <taxon>Eukaryota</taxon>
        <taxon>Viridiplantae</taxon>
        <taxon>Chlorophyta</taxon>
        <taxon>Chloropicophyceae</taxon>
        <taxon>Chloropicales</taxon>
        <taxon>Chloropicaceae</taxon>
        <taxon>Chloropicon</taxon>
    </lineage>
</organism>
<feature type="compositionally biased region" description="Basic and acidic residues" evidence="1">
    <location>
        <begin position="80"/>
        <end position="89"/>
    </location>
</feature>
<reference evidence="3 4" key="1">
    <citation type="submission" date="2018-07" db="EMBL/GenBank/DDBJ databases">
        <title>The complete nuclear genome of the prasinophyte Chloropicon primus (CCMP1205).</title>
        <authorList>
            <person name="Pombert J.-F."/>
            <person name="Otis C."/>
            <person name="Turmel M."/>
            <person name="Lemieux C."/>
        </authorList>
    </citation>
    <scope>NUCLEOTIDE SEQUENCE [LARGE SCALE GENOMIC DNA]</scope>
    <source>
        <strain evidence="3 4">CCMP1205</strain>
    </source>
</reference>
<evidence type="ECO:0000313" key="4">
    <source>
        <dbReference type="Proteomes" id="UP000316726"/>
    </source>
</evidence>
<dbReference type="OrthoDB" id="646197at2759"/>
<dbReference type="PANTHER" id="PTHR34033">
    <property type="entry name" value="AP-5 COMPLEX SUBUNIT BETA-1"/>
    <property type="match status" value="1"/>
</dbReference>
<accession>A0A5B8MU29</accession>
<feature type="compositionally biased region" description="Polar residues" evidence="1">
    <location>
        <begin position="90"/>
        <end position="99"/>
    </location>
</feature>
<dbReference type="Proteomes" id="UP000316726">
    <property type="component" value="Chromosome 13"/>
</dbReference>
<dbReference type="InterPro" id="IPR016024">
    <property type="entry name" value="ARM-type_fold"/>
</dbReference>
<evidence type="ECO:0000256" key="1">
    <source>
        <dbReference type="SAM" id="MobiDB-lite"/>
    </source>
</evidence>
<proteinExistence type="predicted"/>
<dbReference type="InterPro" id="IPR048981">
    <property type="entry name" value="AP5B1_C"/>
</dbReference>
<dbReference type="GO" id="GO:0030119">
    <property type="term" value="C:AP-type membrane coat adaptor complex"/>
    <property type="evidence" value="ECO:0007669"/>
    <property type="project" value="TreeGrafter"/>
</dbReference>
<keyword evidence="4" id="KW-1185">Reference proteome</keyword>
<feature type="domain" description="AP5B1 C-terminal" evidence="2">
    <location>
        <begin position="843"/>
        <end position="890"/>
    </location>
</feature>
<dbReference type="Pfam" id="PF21590">
    <property type="entry name" value="AP5B1_C"/>
    <property type="match status" value="1"/>
</dbReference>
<evidence type="ECO:0000259" key="2">
    <source>
        <dbReference type="Pfam" id="PF21590"/>
    </source>
</evidence>
<dbReference type="EMBL" id="CP031046">
    <property type="protein sequence ID" value="QDZ24288.1"/>
    <property type="molecule type" value="Genomic_DNA"/>
</dbReference>
<protein>
    <recommendedName>
        <fullName evidence="2">AP5B1 C-terminal domain-containing protein</fullName>
    </recommendedName>
</protein>
<gene>
    <name evidence="3" type="ORF">A3770_13p68060</name>
</gene>
<dbReference type="InterPro" id="IPR038741">
    <property type="entry name" value="AP5B1"/>
</dbReference>
<dbReference type="GO" id="GO:0016197">
    <property type="term" value="P:endosomal transport"/>
    <property type="evidence" value="ECO:0007669"/>
    <property type="project" value="InterPro"/>
</dbReference>
<dbReference type="AlphaFoldDB" id="A0A5B8MU29"/>
<evidence type="ECO:0000313" key="3">
    <source>
        <dbReference type="EMBL" id="QDZ24288.1"/>
    </source>
</evidence>
<sequence length="900" mass="101092">MDEEDWRQILFDFRWSRTARGHWLVRFGHQKLVFLCLRQVTNLLQNAASASSKRARGNLELARRLVVFLEEQFGRLATPAEHEARESSKGSENPPQERFNASQQKNSLFAICELLNSIIVAPHQSNKVRREFLQLKCQAVSTLTVILVITNAQVYYKKLLSSFVRLLLGIVARVRAQSDQQLRLVACESLKLLEHEYPDYTFVVPKHILSHCESETTFALQGYLCLLAATTSKLVRKVERSRALAGPGEIEEVEETSNHHSNEIRQATLMLLDKLEVLSPAGVVGISKDFLVLANSAKIGQQDLWRSFYSVFHMMNPLILSQILLSCVKAGYSVSKADYLDVTHALVTRTTTSSFGLEPFQIRQLVAKALSNLNNASLGTSKSESEDVQRALLGFVESLFPSPRDTKLVVSSKMYACLKICVLLERCSVGSSGEEVKEERALHLSKRLERFWTEVQQAKRSSQLVKPLFNAVKDFLNGKPGSLAVDLACGIAAYCFDKHPEVFASCLDHHLSRIIEADCDSHHHKYFLEAVNGLFSKWLPDDYKFVGGDMHLLHHYFSCIDKLFSMSTFSPKLLLSVLLYYVRCSVPRKDSGRSNASTWVILETVLSLVRSVLKHHAINVRDMLEMLNELLRTVKDYADDPDTVDQCCFYLSLINSLDVAKLCLLMFGDDDANKNSRIAIEKPKDVKRNLFSDGDQAQDRLVTAFRIVMKPCFECEVVFDEGAVSKELFGLEASFEVCANSGGDVAIEDVLVPYVTSGTTVAVDCQVLRPLPVVVNPKVRFSDAEGNSYSGRCPSISIGIEHFCRMASDGPGLPWARTPSIKTCKTLKIAADSCGNWKQFEVEQGRLLICLPPKFHVQLVITPERGGESHVHIQTDFWPCLEYIDDYLEDLFTKPPVCVL</sequence>